<name>A0ABQ9DF00_9PASS</name>
<proteinExistence type="predicted"/>
<organism evidence="1 2">
    <name type="scientific">Willisornis vidua</name>
    <name type="common">Xingu scale-backed antbird</name>
    <dbReference type="NCBI Taxonomy" id="1566151"/>
    <lineage>
        <taxon>Eukaryota</taxon>
        <taxon>Metazoa</taxon>
        <taxon>Chordata</taxon>
        <taxon>Craniata</taxon>
        <taxon>Vertebrata</taxon>
        <taxon>Euteleostomi</taxon>
        <taxon>Archelosauria</taxon>
        <taxon>Archosauria</taxon>
        <taxon>Dinosauria</taxon>
        <taxon>Saurischia</taxon>
        <taxon>Theropoda</taxon>
        <taxon>Coelurosauria</taxon>
        <taxon>Aves</taxon>
        <taxon>Neognathae</taxon>
        <taxon>Neoaves</taxon>
        <taxon>Telluraves</taxon>
        <taxon>Australaves</taxon>
        <taxon>Passeriformes</taxon>
        <taxon>Thamnophilidae</taxon>
        <taxon>Willisornis</taxon>
    </lineage>
</organism>
<evidence type="ECO:0000313" key="2">
    <source>
        <dbReference type="Proteomes" id="UP001145742"/>
    </source>
</evidence>
<reference evidence="1" key="1">
    <citation type="submission" date="2019-10" db="EMBL/GenBank/DDBJ databases">
        <authorList>
            <person name="Soares A.E.R."/>
            <person name="Aleixo A."/>
            <person name="Schneider P."/>
            <person name="Miyaki C.Y."/>
            <person name="Schneider M.P."/>
            <person name="Mello C."/>
            <person name="Vasconcelos A.T.R."/>
        </authorList>
    </citation>
    <scope>NUCLEOTIDE SEQUENCE</scope>
    <source>
        <tissue evidence="1">Muscle</tissue>
    </source>
</reference>
<accession>A0ABQ9DF00</accession>
<protein>
    <submittedName>
        <fullName evidence="1">Uncharacterized protein</fullName>
    </submittedName>
</protein>
<gene>
    <name evidence="1" type="ORF">WISP_65683</name>
</gene>
<comment type="caution">
    <text evidence="1">The sequence shown here is derived from an EMBL/GenBank/DDBJ whole genome shotgun (WGS) entry which is preliminary data.</text>
</comment>
<keyword evidence="2" id="KW-1185">Reference proteome</keyword>
<evidence type="ECO:0000313" key="1">
    <source>
        <dbReference type="EMBL" id="KAJ7417259.1"/>
    </source>
</evidence>
<dbReference type="Proteomes" id="UP001145742">
    <property type="component" value="Unassembled WGS sequence"/>
</dbReference>
<dbReference type="EMBL" id="WHWB01033774">
    <property type="protein sequence ID" value="KAJ7417259.1"/>
    <property type="molecule type" value="Genomic_DNA"/>
</dbReference>
<sequence>MVPLGFPTVSTWTLLSPQCFTPMQHCSIKILIARIEFRPAELMGKFPELHPGAPQYIITQCQQSPEDLKLNL</sequence>